<dbReference type="Proteomes" id="UP000095281">
    <property type="component" value="Unplaced"/>
</dbReference>
<dbReference type="AlphaFoldDB" id="A0A1I8BR14"/>
<protein>
    <submittedName>
        <fullName evidence="3">Uncharacterized protein</fullName>
    </submittedName>
</protein>
<dbReference type="WBParaSite" id="MhA1_Contig415.frz3.gene19">
    <property type="protein sequence ID" value="MhA1_Contig415.frz3.gene19"/>
    <property type="gene ID" value="MhA1_Contig415.frz3.gene19"/>
</dbReference>
<evidence type="ECO:0000313" key="3">
    <source>
        <dbReference type="WBParaSite" id="MhA1_Contig415.frz3.gene19"/>
    </source>
</evidence>
<feature type="region of interest" description="Disordered" evidence="1">
    <location>
        <begin position="156"/>
        <end position="185"/>
    </location>
</feature>
<sequence>MGRMFKTYNTNIEECIQYTVFLIFQTPSNILSQSSQSSSRQKSTPINRTINSPFSPIISSGSRSNNSSGIGSSLSSDCLDTSCFSSMGCNTQSNNWNQNSPFEMPSSSGLNNTFSEGGEASSSINSYGTVNVSMPSEQILAAALFAAAMLGSTQVPQNQNQQQNQQFQETVNNPALPIPSKRARGNNTSITISRVTTNGAAPMQAITALTNSVAKLTHPQGINLKRKGARVNGILQKYFLFHSESLNFTKSFRLSNKAAADNNNTFSPPALKMPMEIKKEELNTNTVAIKGKEELDSNPMAQKRLLVSVQTQTDNSEAEMKRFTNEKHNPSENGKAEMNGFNHQYPPKRLICCCCYDEADSFNSDEFPVGCKRRAKFFLENKEQKHYKDWNKSLSPSSPIIIKEGKEEKQSEDNNNATSISGMELFESDNDLKLEIEEEDEEENEDLGLNKCY</sequence>
<feature type="compositionally biased region" description="Acidic residues" evidence="1">
    <location>
        <begin position="436"/>
        <end position="446"/>
    </location>
</feature>
<accession>A0A1I8BR14</accession>
<feature type="region of interest" description="Disordered" evidence="1">
    <location>
        <begin position="33"/>
        <end position="71"/>
    </location>
</feature>
<name>A0A1I8BR14_MELHA</name>
<evidence type="ECO:0000256" key="1">
    <source>
        <dbReference type="SAM" id="MobiDB-lite"/>
    </source>
</evidence>
<organism evidence="2 3">
    <name type="scientific">Meloidogyne hapla</name>
    <name type="common">Root-knot nematode worm</name>
    <dbReference type="NCBI Taxonomy" id="6305"/>
    <lineage>
        <taxon>Eukaryota</taxon>
        <taxon>Metazoa</taxon>
        <taxon>Ecdysozoa</taxon>
        <taxon>Nematoda</taxon>
        <taxon>Chromadorea</taxon>
        <taxon>Rhabditida</taxon>
        <taxon>Tylenchina</taxon>
        <taxon>Tylenchomorpha</taxon>
        <taxon>Tylenchoidea</taxon>
        <taxon>Meloidogynidae</taxon>
        <taxon>Meloidogyninae</taxon>
        <taxon>Meloidogyne</taxon>
    </lineage>
</organism>
<keyword evidence="2" id="KW-1185">Reference proteome</keyword>
<feature type="compositionally biased region" description="Low complexity" evidence="1">
    <location>
        <begin position="157"/>
        <end position="168"/>
    </location>
</feature>
<feature type="compositionally biased region" description="Low complexity" evidence="1">
    <location>
        <begin position="51"/>
        <end position="71"/>
    </location>
</feature>
<feature type="region of interest" description="Disordered" evidence="1">
    <location>
        <begin position="98"/>
        <end position="122"/>
    </location>
</feature>
<feature type="region of interest" description="Disordered" evidence="1">
    <location>
        <begin position="404"/>
        <end position="453"/>
    </location>
</feature>
<reference evidence="3" key="1">
    <citation type="submission" date="2016-11" db="UniProtKB">
        <authorList>
            <consortium name="WormBaseParasite"/>
        </authorList>
    </citation>
    <scope>IDENTIFICATION</scope>
</reference>
<feature type="compositionally biased region" description="Low complexity" evidence="1">
    <location>
        <begin position="33"/>
        <end position="43"/>
    </location>
</feature>
<evidence type="ECO:0000313" key="2">
    <source>
        <dbReference type="Proteomes" id="UP000095281"/>
    </source>
</evidence>
<proteinExistence type="predicted"/>